<evidence type="ECO:0000256" key="1">
    <source>
        <dbReference type="ARBA" id="ARBA00004651"/>
    </source>
</evidence>
<comment type="caution">
    <text evidence="6">The sequence shown here is derived from an EMBL/GenBank/DDBJ whole genome shotgun (WGS) entry which is preliminary data.</text>
</comment>
<organism evidence="6 7">
    <name type="scientific">Lactobacillus delbrueckii subsp. bulgaricus</name>
    <dbReference type="NCBI Taxonomy" id="1585"/>
    <lineage>
        <taxon>Bacteria</taxon>
        <taxon>Bacillati</taxon>
        <taxon>Bacillota</taxon>
        <taxon>Bacilli</taxon>
        <taxon>Lactobacillales</taxon>
        <taxon>Lactobacillaceae</taxon>
        <taxon>Lactobacillus</taxon>
    </lineage>
</organism>
<dbReference type="InterPro" id="IPR011527">
    <property type="entry name" value="ABC1_TM_dom"/>
</dbReference>
<reference evidence="6" key="1">
    <citation type="submission" date="2023-04" db="EMBL/GenBank/DDBJ databases">
        <title>Draft genome sequences of Lactobacillus delbrueckii subsp. bulgaricus ME-900 and ME-901 with improved acid tolerance.</title>
        <authorList>
            <person name="Ishida T."/>
            <person name="Yamamoto E."/>
            <person name="Koizumi A."/>
            <person name="Fujiwara S."/>
            <person name="Makino S."/>
            <person name="Kano H."/>
            <person name="Kimura K."/>
        </authorList>
    </citation>
    <scope>NUCLEOTIDE SEQUENCE</scope>
    <source>
        <strain evidence="6">ME-900</strain>
    </source>
</reference>
<comment type="subcellular location">
    <subcellularLocation>
        <location evidence="1">Cell membrane</location>
        <topology evidence="1">Multi-pass membrane protein</topology>
    </subcellularLocation>
</comment>
<protein>
    <recommendedName>
        <fullName evidence="5">ABC transmembrane type-1 domain-containing protein</fullName>
    </recommendedName>
</protein>
<evidence type="ECO:0000256" key="3">
    <source>
        <dbReference type="ARBA" id="ARBA00022989"/>
    </source>
</evidence>
<dbReference type="PROSITE" id="PS50929">
    <property type="entry name" value="ABC_TM1F"/>
    <property type="match status" value="1"/>
</dbReference>
<sequence length="89" mass="10069">MHFAMPLFKSIQQKTDRINLIFREGLTGVRVIRAFRQDQREQDRFAGANLDYSKIGIKAYTIISLMQPAVTLVLSLTNVGIVFSGQPLN</sequence>
<evidence type="ECO:0000256" key="4">
    <source>
        <dbReference type="ARBA" id="ARBA00023136"/>
    </source>
</evidence>
<dbReference type="Pfam" id="PF00664">
    <property type="entry name" value="ABC_membrane"/>
    <property type="match status" value="1"/>
</dbReference>
<dbReference type="Gene3D" id="1.20.1560.10">
    <property type="entry name" value="ABC transporter type 1, transmembrane domain"/>
    <property type="match status" value="1"/>
</dbReference>
<name>A0AAV5PFD5_LACDE</name>
<dbReference type="RefSeq" id="WP_003622218.1">
    <property type="nucleotide sequence ID" value="NZ_BJMY01000010.1"/>
</dbReference>
<keyword evidence="3" id="KW-1133">Transmembrane helix</keyword>
<dbReference type="GO" id="GO:0140359">
    <property type="term" value="F:ABC-type transporter activity"/>
    <property type="evidence" value="ECO:0007669"/>
    <property type="project" value="InterPro"/>
</dbReference>
<evidence type="ECO:0000259" key="5">
    <source>
        <dbReference type="PROSITE" id="PS50929"/>
    </source>
</evidence>
<evidence type="ECO:0000313" key="7">
    <source>
        <dbReference type="Proteomes" id="UP001165243"/>
    </source>
</evidence>
<proteinExistence type="predicted"/>
<dbReference type="AlphaFoldDB" id="A0AAV5PFD5"/>
<dbReference type="InterPro" id="IPR036640">
    <property type="entry name" value="ABC1_TM_sf"/>
</dbReference>
<dbReference type="GO" id="GO:0005886">
    <property type="term" value="C:plasma membrane"/>
    <property type="evidence" value="ECO:0007669"/>
    <property type="project" value="UniProtKB-SubCell"/>
</dbReference>
<keyword evidence="2" id="KW-0812">Transmembrane</keyword>
<dbReference type="GO" id="GO:0005524">
    <property type="term" value="F:ATP binding"/>
    <property type="evidence" value="ECO:0007669"/>
    <property type="project" value="InterPro"/>
</dbReference>
<dbReference type="SUPFAM" id="SSF90123">
    <property type="entry name" value="ABC transporter transmembrane region"/>
    <property type="match status" value="1"/>
</dbReference>
<keyword evidence="4" id="KW-0472">Membrane</keyword>
<dbReference type="EMBL" id="BSWK01000025">
    <property type="protein sequence ID" value="GMB87132.1"/>
    <property type="molecule type" value="Genomic_DNA"/>
</dbReference>
<accession>A0AAV5PFD5</accession>
<gene>
    <name evidence="6" type="ORF">ME0900_15050</name>
</gene>
<evidence type="ECO:0000313" key="6">
    <source>
        <dbReference type="EMBL" id="GMB87132.1"/>
    </source>
</evidence>
<evidence type="ECO:0000256" key="2">
    <source>
        <dbReference type="ARBA" id="ARBA00022692"/>
    </source>
</evidence>
<feature type="domain" description="ABC transmembrane type-1" evidence="5">
    <location>
        <begin position="1"/>
        <end position="85"/>
    </location>
</feature>
<dbReference type="Proteomes" id="UP001165243">
    <property type="component" value="Unassembled WGS sequence"/>
</dbReference>